<gene>
    <name evidence="3" type="ORF">EV146_11952</name>
</gene>
<feature type="domain" description="YtkA-like" evidence="2">
    <location>
        <begin position="194"/>
        <end position="271"/>
    </location>
</feature>
<evidence type="ECO:0000313" key="4">
    <source>
        <dbReference type="Proteomes" id="UP000295689"/>
    </source>
</evidence>
<feature type="domain" description="YtkA-like" evidence="2">
    <location>
        <begin position="67"/>
        <end position="145"/>
    </location>
</feature>
<dbReference type="Pfam" id="PF13115">
    <property type="entry name" value="YtkA"/>
    <property type="match status" value="2"/>
</dbReference>
<comment type="caution">
    <text evidence="3">The sequence shown here is derived from an EMBL/GenBank/DDBJ whole genome shotgun (WGS) entry which is preliminary data.</text>
</comment>
<reference evidence="3 4" key="1">
    <citation type="journal article" date="2015" name="Stand. Genomic Sci.">
        <title>Genomic Encyclopedia of Bacterial and Archaeal Type Strains, Phase III: the genomes of soil and plant-associated and newly described type strains.</title>
        <authorList>
            <person name="Whitman W.B."/>
            <person name="Woyke T."/>
            <person name="Klenk H.P."/>
            <person name="Zhou Y."/>
            <person name="Lilburn T.G."/>
            <person name="Beck B.J."/>
            <person name="De Vos P."/>
            <person name="Vandamme P."/>
            <person name="Eisen J.A."/>
            <person name="Garrity G."/>
            <person name="Hugenholtz P."/>
            <person name="Kyrpides N.C."/>
        </authorList>
    </citation>
    <scope>NUCLEOTIDE SEQUENCE [LARGE SCALE GENOMIC DNA]</scope>
    <source>
        <strain evidence="3 4">CV53</strain>
    </source>
</reference>
<dbReference type="AlphaFoldDB" id="A0A4R2AY02"/>
<dbReference type="EMBL" id="SLVV01000019">
    <property type="protein sequence ID" value="TCN18851.1"/>
    <property type="molecule type" value="Genomic_DNA"/>
</dbReference>
<sequence>MNRIKFILLIQQLYIIKVLLVLESYLNRGIDMKKISLLFAFLIVGVLAACSNDGGQSEQDQEVPELIEVDLRLPEGQLEAGAAVVLEAAVTQGNEVVEDANEVKFEIREEGGTESEMLEAEHKGKGVYSAEKQFDSEGTYKITAHVTARDMHNMPSKELIVGNPAEQEHHEHHDDSTSGSGEESHEHGHGHESTVTVDFQSGTELKVNEKTNLSVSIQEAGKPLTQAEIRFEIWKEGQEKHEFIEAAEAGEGVYEAERTFSESGTYQINVHVTKGSLHEHQMFTITVK</sequence>
<keyword evidence="4" id="KW-1185">Reference proteome</keyword>
<evidence type="ECO:0000313" key="3">
    <source>
        <dbReference type="EMBL" id="TCN18851.1"/>
    </source>
</evidence>
<accession>A0A4R2AY02</accession>
<dbReference type="Proteomes" id="UP000295689">
    <property type="component" value="Unassembled WGS sequence"/>
</dbReference>
<name>A0A4R2AY02_9BACI</name>
<proteinExistence type="predicted"/>
<feature type="compositionally biased region" description="Basic and acidic residues" evidence="1">
    <location>
        <begin position="166"/>
        <end position="192"/>
    </location>
</feature>
<dbReference type="InterPro" id="IPR032693">
    <property type="entry name" value="YtkA-like_dom"/>
</dbReference>
<protein>
    <submittedName>
        <fullName evidence="3">YtkA-like protein</fullName>
    </submittedName>
</protein>
<dbReference type="InterPro" id="IPR013783">
    <property type="entry name" value="Ig-like_fold"/>
</dbReference>
<dbReference type="Gene3D" id="2.60.40.10">
    <property type="entry name" value="Immunoglobulins"/>
    <property type="match status" value="1"/>
</dbReference>
<feature type="region of interest" description="Disordered" evidence="1">
    <location>
        <begin position="165"/>
        <end position="194"/>
    </location>
</feature>
<evidence type="ECO:0000256" key="1">
    <source>
        <dbReference type="SAM" id="MobiDB-lite"/>
    </source>
</evidence>
<evidence type="ECO:0000259" key="2">
    <source>
        <dbReference type="Pfam" id="PF13115"/>
    </source>
</evidence>
<organism evidence="3 4">
    <name type="scientific">Mesobacillus foraminis</name>
    <dbReference type="NCBI Taxonomy" id="279826"/>
    <lineage>
        <taxon>Bacteria</taxon>
        <taxon>Bacillati</taxon>
        <taxon>Bacillota</taxon>
        <taxon>Bacilli</taxon>
        <taxon>Bacillales</taxon>
        <taxon>Bacillaceae</taxon>
        <taxon>Mesobacillus</taxon>
    </lineage>
</organism>